<reference evidence="3" key="1">
    <citation type="submission" date="2022-07" db="EMBL/GenBank/DDBJ databases">
        <title>Genome Sequence of Leucocoprinus birnbaumii.</title>
        <authorList>
            <person name="Buettner E."/>
        </authorList>
    </citation>
    <scope>NUCLEOTIDE SEQUENCE</scope>
    <source>
        <strain evidence="3">VT141</strain>
    </source>
</reference>
<dbReference type="Pfam" id="PF07714">
    <property type="entry name" value="PK_Tyr_Ser-Thr"/>
    <property type="match status" value="1"/>
</dbReference>
<dbReference type="InterPro" id="IPR011009">
    <property type="entry name" value="Kinase-like_dom_sf"/>
</dbReference>
<dbReference type="EMBL" id="JANIEX010000070">
    <property type="protein sequence ID" value="KAJ3574387.1"/>
    <property type="molecule type" value="Genomic_DNA"/>
</dbReference>
<feature type="binding site" evidence="1">
    <location>
        <position position="65"/>
    </location>
    <ligand>
        <name>ATP</name>
        <dbReference type="ChEBI" id="CHEBI:30616"/>
    </ligand>
</feature>
<feature type="domain" description="Protein kinase" evidence="2">
    <location>
        <begin position="34"/>
        <end position="326"/>
    </location>
</feature>
<sequence length="342" mass="38328">MASTTSSTGTTTLKPVIRDLIDIRRAAQYSIQVLGHQEPLGEGAFGRVYRGQALIDSCVHDVVIKHARYSKDSPKSPRDKITRLLREILSWRHLHHPNIASFHGLDFSSANVDLIQSIDLSNQDPSRQLRLPGLISPYIEYAVLEYVALFPHERFNCVKGLAKGLTYIHQNLIVHGDIRPENVRTTPQGVLKLTDFGLSRLQDCRGFTTEAYTNLPPRFTAPEILAPANSVPTKPTFKSDIYSFSMCMLQILSHPDAQTTSEPFNHLSTTHGSGSVIIYACVKKSRPLRANYPPVLTDAYWNLMSRCWQHEESERPNMHSVLEGLLGGVKCTNATGPCWLWP</sequence>
<proteinExistence type="predicted"/>
<evidence type="ECO:0000313" key="3">
    <source>
        <dbReference type="EMBL" id="KAJ3574387.1"/>
    </source>
</evidence>
<dbReference type="PROSITE" id="PS00107">
    <property type="entry name" value="PROTEIN_KINASE_ATP"/>
    <property type="match status" value="1"/>
</dbReference>
<dbReference type="Proteomes" id="UP001213000">
    <property type="component" value="Unassembled WGS sequence"/>
</dbReference>
<dbReference type="Gene3D" id="1.10.510.10">
    <property type="entry name" value="Transferase(Phosphotransferase) domain 1"/>
    <property type="match status" value="1"/>
</dbReference>
<dbReference type="InterPro" id="IPR000719">
    <property type="entry name" value="Prot_kinase_dom"/>
</dbReference>
<keyword evidence="4" id="KW-1185">Reference proteome</keyword>
<dbReference type="GO" id="GO:0004674">
    <property type="term" value="F:protein serine/threonine kinase activity"/>
    <property type="evidence" value="ECO:0007669"/>
    <property type="project" value="TreeGrafter"/>
</dbReference>
<keyword evidence="1" id="KW-0067">ATP-binding</keyword>
<evidence type="ECO:0000256" key="1">
    <source>
        <dbReference type="PROSITE-ProRule" id="PRU10141"/>
    </source>
</evidence>
<dbReference type="AlphaFoldDB" id="A0AAD5VZV7"/>
<dbReference type="InterPro" id="IPR001245">
    <property type="entry name" value="Ser-Thr/Tyr_kinase_cat_dom"/>
</dbReference>
<keyword evidence="1" id="KW-0547">Nucleotide-binding</keyword>
<dbReference type="SUPFAM" id="SSF56112">
    <property type="entry name" value="Protein kinase-like (PK-like)"/>
    <property type="match status" value="1"/>
</dbReference>
<organism evidence="3 4">
    <name type="scientific">Leucocoprinus birnbaumii</name>
    <dbReference type="NCBI Taxonomy" id="56174"/>
    <lineage>
        <taxon>Eukaryota</taxon>
        <taxon>Fungi</taxon>
        <taxon>Dikarya</taxon>
        <taxon>Basidiomycota</taxon>
        <taxon>Agaricomycotina</taxon>
        <taxon>Agaricomycetes</taxon>
        <taxon>Agaricomycetidae</taxon>
        <taxon>Agaricales</taxon>
        <taxon>Agaricineae</taxon>
        <taxon>Agaricaceae</taxon>
        <taxon>Leucocoprinus</taxon>
    </lineage>
</organism>
<evidence type="ECO:0000259" key="2">
    <source>
        <dbReference type="PROSITE" id="PS50011"/>
    </source>
</evidence>
<dbReference type="GO" id="GO:0005524">
    <property type="term" value="F:ATP binding"/>
    <property type="evidence" value="ECO:0007669"/>
    <property type="project" value="UniProtKB-UniRule"/>
</dbReference>
<comment type="caution">
    <text evidence="3">The sequence shown here is derived from an EMBL/GenBank/DDBJ whole genome shotgun (WGS) entry which is preliminary data.</text>
</comment>
<dbReference type="InterPro" id="IPR051681">
    <property type="entry name" value="Ser/Thr_Kinases-Pseudokinases"/>
</dbReference>
<dbReference type="PROSITE" id="PS50011">
    <property type="entry name" value="PROTEIN_KINASE_DOM"/>
    <property type="match status" value="1"/>
</dbReference>
<dbReference type="PANTHER" id="PTHR44329">
    <property type="entry name" value="SERINE/THREONINE-PROTEIN KINASE TNNI3K-RELATED"/>
    <property type="match status" value="1"/>
</dbReference>
<evidence type="ECO:0000313" key="4">
    <source>
        <dbReference type="Proteomes" id="UP001213000"/>
    </source>
</evidence>
<accession>A0AAD5VZV7</accession>
<protein>
    <recommendedName>
        <fullName evidence="2">Protein kinase domain-containing protein</fullName>
    </recommendedName>
</protein>
<gene>
    <name evidence="3" type="ORF">NP233_g1799</name>
</gene>
<dbReference type="InterPro" id="IPR017441">
    <property type="entry name" value="Protein_kinase_ATP_BS"/>
</dbReference>
<name>A0AAD5VZV7_9AGAR</name>